<evidence type="ECO:0000256" key="3">
    <source>
        <dbReference type="ARBA" id="ARBA00023163"/>
    </source>
</evidence>
<dbReference type="GO" id="GO:0003700">
    <property type="term" value="F:DNA-binding transcription factor activity"/>
    <property type="evidence" value="ECO:0007669"/>
    <property type="project" value="InterPro"/>
</dbReference>
<evidence type="ECO:0000259" key="5">
    <source>
        <dbReference type="PROSITE" id="PS51464"/>
    </source>
</evidence>
<sequence>MTEVSAIYTIKNKYASLSAKERKIADFILEHPLDSVNPSIEELADSIGISESTMVRFAKKLGYSGYQRFRIALARETVPSNAQVFETEVNDSEDVIDTVFRNAQKTCEATYRNIDRDALKKAANMIVSCEKLYIAGLGGSNIIAQDAYHKFIRTGISCNYNSEYHMQLMLASQARKQDVAFIISNTGVNTDTLALAEEYRNNGCPIIVLTSNSRSPLARMGNTVLNVTLSANSMVAESFSARTVSMVIIDVLYVEILEQLKDQGIENLNNMRSVIARRRI</sequence>
<dbReference type="PROSITE" id="PS51071">
    <property type="entry name" value="HTH_RPIR"/>
    <property type="match status" value="1"/>
</dbReference>
<dbReference type="PANTHER" id="PTHR30514">
    <property type="entry name" value="GLUCOKINASE"/>
    <property type="match status" value="1"/>
</dbReference>
<dbReference type="HOGENOM" id="CLU_055769_0_4_12"/>
<dbReference type="Pfam" id="PF01380">
    <property type="entry name" value="SIS"/>
    <property type="match status" value="1"/>
</dbReference>
<keyword evidence="1" id="KW-0805">Transcription regulation</keyword>
<dbReference type="InterPro" id="IPR000281">
    <property type="entry name" value="HTH_RpiR"/>
</dbReference>
<dbReference type="SUPFAM" id="SSF46689">
    <property type="entry name" value="Homeodomain-like"/>
    <property type="match status" value="1"/>
</dbReference>
<dbReference type="InterPro" id="IPR001347">
    <property type="entry name" value="SIS_dom"/>
</dbReference>
<accession>G8QV14</accession>
<reference evidence="6 7" key="1">
    <citation type="submission" date="2011-11" db="EMBL/GenBank/DDBJ databases">
        <title>Complete sequence of Spirochaeta sp. grapes.</title>
        <authorList>
            <consortium name="US DOE Joint Genome Institute"/>
            <person name="Lucas S."/>
            <person name="Han J."/>
            <person name="Lapidus A."/>
            <person name="Cheng J.-F."/>
            <person name="Goodwin L."/>
            <person name="Pitluck S."/>
            <person name="Peters L."/>
            <person name="Ovchinnikova G."/>
            <person name="Munk A.C."/>
            <person name="Detter J.C."/>
            <person name="Han C."/>
            <person name="Tapia R."/>
            <person name="Land M."/>
            <person name="Hauser L."/>
            <person name="Kyrpides N."/>
            <person name="Ivanova N."/>
            <person name="Pagani I."/>
            <person name="Ritalahtilisa K."/>
            <person name="Loeffler F."/>
            <person name="Woyke T."/>
        </authorList>
    </citation>
    <scope>NUCLEOTIDE SEQUENCE [LARGE SCALE GENOMIC DNA]</scope>
    <source>
        <strain evidence="7">ATCC BAA-1885 / DSM 22778 / Grapes</strain>
    </source>
</reference>
<dbReference type="OrthoDB" id="3684496at2"/>
<keyword evidence="3" id="KW-0804">Transcription</keyword>
<evidence type="ECO:0000256" key="1">
    <source>
        <dbReference type="ARBA" id="ARBA00023015"/>
    </source>
</evidence>
<gene>
    <name evidence="6" type="ordered locus">SpiGrapes_1439</name>
</gene>
<dbReference type="PROSITE" id="PS51464">
    <property type="entry name" value="SIS"/>
    <property type="match status" value="1"/>
</dbReference>
<evidence type="ECO:0000313" key="7">
    <source>
        <dbReference type="Proteomes" id="UP000005632"/>
    </source>
</evidence>
<dbReference type="GO" id="GO:0003677">
    <property type="term" value="F:DNA binding"/>
    <property type="evidence" value="ECO:0007669"/>
    <property type="project" value="UniProtKB-KW"/>
</dbReference>
<dbReference type="Proteomes" id="UP000005632">
    <property type="component" value="Chromosome"/>
</dbReference>
<dbReference type="PANTHER" id="PTHR30514:SF1">
    <property type="entry name" value="HTH-TYPE TRANSCRIPTIONAL REGULATOR HEXR-RELATED"/>
    <property type="match status" value="1"/>
</dbReference>
<dbReference type="InterPro" id="IPR047640">
    <property type="entry name" value="RpiR-like"/>
</dbReference>
<dbReference type="InterPro" id="IPR046348">
    <property type="entry name" value="SIS_dom_sf"/>
</dbReference>
<dbReference type="GO" id="GO:1901135">
    <property type="term" value="P:carbohydrate derivative metabolic process"/>
    <property type="evidence" value="ECO:0007669"/>
    <property type="project" value="InterPro"/>
</dbReference>
<dbReference type="RefSeq" id="WP_014270098.1">
    <property type="nucleotide sequence ID" value="NC_016633.1"/>
</dbReference>
<dbReference type="Gene3D" id="3.40.50.10490">
    <property type="entry name" value="Glucose-6-phosphate isomerase like protein, domain 1"/>
    <property type="match status" value="1"/>
</dbReference>
<dbReference type="KEGG" id="sgp:SpiGrapes_1439"/>
<dbReference type="EMBL" id="CP003155">
    <property type="protein sequence ID" value="AEV29250.1"/>
    <property type="molecule type" value="Genomic_DNA"/>
</dbReference>
<dbReference type="CDD" id="cd05013">
    <property type="entry name" value="SIS_RpiR"/>
    <property type="match status" value="1"/>
</dbReference>
<dbReference type="GO" id="GO:0097367">
    <property type="term" value="F:carbohydrate derivative binding"/>
    <property type="evidence" value="ECO:0007669"/>
    <property type="project" value="InterPro"/>
</dbReference>
<evidence type="ECO:0000259" key="4">
    <source>
        <dbReference type="PROSITE" id="PS51071"/>
    </source>
</evidence>
<dbReference type="InterPro" id="IPR035472">
    <property type="entry name" value="RpiR-like_SIS"/>
</dbReference>
<keyword evidence="7" id="KW-1185">Reference proteome</keyword>
<name>G8QV14_SPHPG</name>
<proteinExistence type="predicted"/>
<feature type="domain" description="HTH rpiR-type" evidence="4">
    <location>
        <begin position="4"/>
        <end position="80"/>
    </location>
</feature>
<dbReference type="InterPro" id="IPR036388">
    <property type="entry name" value="WH-like_DNA-bd_sf"/>
</dbReference>
<evidence type="ECO:0000313" key="6">
    <source>
        <dbReference type="EMBL" id="AEV29250.1"/>
    </source>
</evidence>
<keyword evidence="2" id="KW-0238">DNA-binding</keyword>
<organism evidence="6 7">
    <name type="scientific">Sphaerochaeta pleomorpha (strain ATCC BAA-1885 / DSM 22778 / Grapes)</name>
    <dbReference type="NCBI Taxonomy" id="158190"/>
    <lineage>
        <taxon>Bacteria</taxon>
        <taxon>Pseudomonadati</taxon>
        <taxon>Spirochaetota</taxon>
        <taxon>Spirochaetia</taxon>
        <taxon>Spirochaetales</taxon>
        <taxon>Sphaerochaetaceae</taxon>
        <taxon>Sphaerochaeta</taxon>
    </lineage>
</organism>
<dbReference type="Gene3D" id="1.10.10.10">
    <property type="entry name" value="Winged helix-like DNA-binding domain superfamily/Winged helix DNA-binding domain"/>
    <property type="match status" value="1"/>
</dbReference>
<dbReference type="STRING" id="158190.SpiGrapes_1439"/>
<feature type="domain" description="SIS" evidence="5">
    <location>
        <begin position="122"/>
        <end position="262"/>
    </location>
</feature>
<evidence type="ECO:0000256" key="2">
    <source>
        <dbReference type="ARBA" id="ARBA00023125"/>
    </source>
</evidence>
<dbReference type="Pfam" id="PF01418">
    <property type="entry name" value="HTH_6"/>
    <property type="match status" value="1"/>
</dbReference>
<protein>
    <submittedName>
        <fullName evidence="6">Transcriptional regulator</fullName>
    </submittedName>
</protein>
<dbReference type="SUPFAM" id="SSF53697">
    <property type="entry name" value="SIS domain"/>
    <property type="match status" value="1"/>
</dbReference>
<dbReference type="InterPro" id="IPR009057">
    <property type="entry name" value="Homeodomain-like_sf"/>
</dbReference>
<dbReference type="eggNOG" id="COG1737">
    <property type="taxonomic scope" value="Bacteria"/>
</dbReference>
<dbReference type="AlphaFoldDB" id="G8QV14"/>